<name>A0ABN8NU10_9CNID</name>
<feature type="signal peptide" evidence="2">
    <location>
        <begin position="1"/>
        <end position="18"/>
    </location>
</feature>
<feature type="region of interest" description="Disordered" evidence="1">
    <location>
        <begin position="255"/>
        <end position="275"/>
    </location>
</feature>
<evidence type="ECO:0000313" key="4">
    <source>
        <dbReference type="Proteomes" id="UP001159405"/>
    </source>
</evidence>
<keyword evidence="2" id="KW-0732">Signal</keyword>
<evidence type="ECO:0000313" key="3">
    <source>
        <dbReference type="EMBL" id="CAH3120967.1"/>
    </source>
</evidence>
<feature type="region of interest" description="Disordered" evidence="1">
    <location>
        <begin position="584"/>
        <end position="607"/>
    </location>
</feature>
<feature type="region of interest" description="Disordered" evidence="1">
    <location>
        <begin position="452"/>
        <end position="502"/>
    </location>
</feature>
<protein>
    <submittedName>
        <fullName evidence="3">Uncharacterized protein</fullName>
    </submittedName>
</protein>
<comment type="caution">
    <text evidence="3">The sequence shown here is derived from an EMBL/GenBank/DDBJ whole genome shotgun (WGS) entry which is preliminary data.</text>
</comment>
<feature type="compositionally biased region" description="Basic and acidic residues" evidence="1">
    <location>
        <begin position="455"/>
        <end position="469"/>
    </location>
</feature>
<accession>A0ABN8NU10</accession>
<gene>
    <name evidence="3" type="ORF">PLOB_00028366</name>
</gene>
<feature type="chain" id="PRO_5045155495" evidence="2">
    <location>
        <begin position="19"/>
        <end position="663"/>
    </location>
</feature>
<evidence type="ECO:0000256" key="1">
    <source>
        <dbReference type="SAM" id="MobiDB-lite"/>
    </source>
</evidence>
<proteinExistence type="predicted"/>
<keyword evidence="4" id="KW-1185">Reference proteome</keyword>
<feature type="region of interest" description="Disordered" evidence="1">
    <location>
        <begin position="643"/>
        <end position="663"/>
    </location>
</feature>
<feature type="non-terminal residue" evidence="3">
    <location>
        <position position="663"/>
    </location>
</feature>
<dbReference type="Proteomes" id="UP001159405">
    <property type="component" value="Unassembled WGS sequence"/>
</dbReference>
<dbReference type="EMBL" id="CALNXK010000035">
    <property type="protein sequence ID" value="CAH3120967.1"/>
    <property type="molecule type" value="Genomic_DNA"/>
</dbReference>
<evidence type="ECO:0000256" key="2">
    <source>
        <dbReference type="SAM" id="SignalP"/>
    </source>
</evidence>
<sequence length="663" mass="75073">MKEIVISFTLLIAFSVNANVQTKGTKVKGYHKPKRWVRPIVHRPIKHQHVRSNHKKHDVLTLAAPPSVVSVLPSTRTMTLMPNGVPTAAGEYVQHLMHHHPLNIPVYHGGDGIYPVHVPEHFGPLGPFGHHRFYRHRLWPSFGYGVNYPYAHGFVSGPWYGPLPGHAFGYGYHRHYGRRQPRRHGPAGYWYGLGHGYRRGFFHRHGYSRSRDGNWWFNPITGWYPYSFDHRVDLRGDNGPETMFVERSLVPTSHKGSRVHSKVKRGRMTETGRNGEKMKRLRVVYPARHRQVHHGSAIGRKLIPFGFRIQRYKLSLIPFKRKLNRPSEFQKFKNALKKSFKLSLKNSLKKPVQNTFKNNIVKKQQVLVPLGNFAASNFGPAVAISPMFHLEGTNEVASLKEPSTAFLNGNDQATPCIVPVNSRQMNDFEEHLPEAPLEENNFSTDSSLFDTDEMESFRDSAEDKEDANKGDVAFTGDEDQTTSYDAGYLNQSSEEEESEPSHAMVEYKNYDSNYMSNADSQGLPTLSSIIASRLKAKDASSSFGLGHSATSISNYAMMAKQLSKNKHLEVENPLELHSVTTATKKDNSTNVDMTADEGDDRKRDDAKKKQYKAMLKNAETAANLAETAKTLTKLVKKLTEHEVMMSRKQGKEIESKRNDSEGL</sequence>
<organism evidence="3 4">
    <name type="scientific">Porites lobata</name>
    <dbReference type="NCBI Taxonomy" id="104759"/>
    <lineage>
        <taxon>Eukaryota</taxon>
        <taxon>Metazoa</taxon>
        <taxon>Cnidaria</taxon>
        <taxon>Anthozoa</taxon>
        <taxon>Hexacorallia</taxon>
        <taxon>Scleractinia</taxon>
        <taxon>Fungiina</taxon>
        <taxon>Poritidae</taxon>
        <taxon>Porites</taxon>
    </lineage>
</organism>
<feature type="compositionally biased region" description="Basic residues" evidence="1">
    <location>
        <begin position="255"/>
        <end position="266"/>
    </location>
</feature>
<reference evidence="3 4" key="1">
    <citation type="submission" date="2022-05" db="EMBL/GenBank/DDBJ databases">
        <authorList>
            <consortium name="Genoscope - CEA"/>
            <person name="William W."/>
        </authorList>
    </citation>
    <scope>NUCLEOTIDE SEQUENCE [LARGE SCALE GENOMIC DNA]</scope>
</reference>